<dbReference type="InterPro" id="IPR012349">
    <property type="entry name" value="Split_barrel_FMN-bd"/>
</dbReference>
<dbReference type="Pfam" id="PF01613">
    <property type="entry name" value="Flavin_Reduct"/>
    <property type="match status" value="1"/>
</dbReference>
<evidence type="ECO:0000259" key="3">
    <source>
        <dbReference type="SMART" id="SM00903"/>
    </source>
</evidence>
<dbReference type="SMART" id="SM00903">
    <property type="entry name" value="Flavin_Reduct"/>
    <property type="match status" value="1"/>
</dbReference>
<comment type="similarity">
    <text evidence="1">Belongs to the non-flavoprotein flavin reductase family.</text>
</comment>
<proteinExistence type="inferred from homology"/>
<accession>A0A561TTI2</accession>
<comment type="caution">
    <text evidence="4">The sequence shown here is derived from an EMBL/GenBank/DDBJ whole genome shotgun (WGS) entry which is preliminary data.</text>
</comment>
<dbReference type="InterPro" id="IPR050268">
    <property type="entry name" value="NADH-dep_flavin_reductase"/>
</dbReference>
<dbReference type="SUPFAM" id="SSF50475">
    <property type="entry name" value="FMN-binding split barrel"/>
    <property type="match status" value="1"/>
</dbReference>
<protein>
    <submittedName>
        <fullName evidence="4">Flavin reductase (DIM6/NTAB) family NADH-FMN oxidoreductase RutF</fullName>
    </submittedName>
</protein>
<dbReference type="EMBL" id="VIWT01000003">
    <property type="protein sequence ID" value="TWF90426.1"/>
    <property type="molecule type" value="Genomic_DNA"/>
</dbReference>
<evidence type="ECO:0000313" key="5">
    <source>
        <dbReference type="Proteomes" id="UP000317940"/>
    </source>
</evidence>
<evidence type="ECO:0000256" key="2">
    <source>
        <dbReference type="ARBA" id="ARBA00023002"/>
    </source>
</evidence>
<name>A0A561TTI2_9ACTN</name>
<dbReference type="AlphaFoldDB" id="A0A561TTI2"/>
<keyword evidence="5" id="KW-1185">Reference proteome</keyword>
<sequence>MSTQLRAALGTFATGICVVTTFAERDGRRAHDALTVRSFASVSLDPPLVSLALPRDGEFLDRLLAAGVWAVSILDVAGDDLAEAFTADRGTRATVLATCATTPGPRTGALVLDAPGWLECALHDRHDLGDHTVVIGQVLATGGRPRRPPLVSLDGALRALTES</sequence>
<dbReference type="Proteomes" id="UP000317940">
    <property type="component" value="Unassembled WGS sequence"/>
</dbReference>
<organism evidence="4 5">
    <name type="scientific">Kitasatospora viridis</name>
    <dbReference type="NCBI Taxonomy" id="281105"/>
    <lineage>
        <taxon>Bacteria</taxon>
        <taxon>Bacillati</taxon>
        <taxon>Actinomycetota</taxon>
        <taxon>Actinomycetes</taxon>
        <taxon>Kitasatosporales</taxon>
        <taxon>Streptomycetaceae</taxon>
        <taxon>Kitasatospora</taxon>
    </lineage>
</organism>
<evidence type="ECO:0000313" key="4">
    <source>
        <dbReference type="EMBL" id="TWF90426.1"/>
    </source>
</evidence>
<dbReference type="GO" id="GO:0010181">
    <property type="term" value="F:FMN binding"/>
    <property type="evidence" value="ECO:0007669"/>
    <property type="project" value="InterPro"/>
</dbReference>
<dbReference type="PANTHER" id="PTHR30466:SF11">
    <property type="entry name" value="FLAVIN-DEPENDENT MONOOXYGENASE, REDUCTASE SUBUNIT HSAB"/>
    <property type="match status" value="1"/>
</dbReference>
<dbReference type="OrthoDB" id="9792858at2"/>
<keyword evidence="2" id="KW-0560">Oxidoreductase</keyword>
<dbReference type="PANTHER" id="PTHR30466">
    <property type="entry name" value="FLAVIN REDUCTASE"/>
    <property type="match status" value="1"/>
</dbReference>
<feature type="domain" description="Flavin reductase like" evidence="3">
    <location>
        <begin position="9"/>
        <end position="159"/>
    </location>
</feature>
<dbReference type="InterPro" id="IPR002563">
    <property type="entry name" value="Flavin_Rdtase-like_dom"/>
</dbReference>
<dbReference type="GO" id="GO:0042602">
    <property type="term" value="F:riboflavin reductase (NADPH) activity"/>
    <property type="evidence" value="ECO:0007669"/>
    <property type="project" value="TreeGrafter"/>
</dbReference>
<dbReference type="RefSeq" id="WP_145909625.1">
    <property type="nucleotide sequence ID" value="NZ_BAAAMZ010000001.1"/>
</dbReference>
<reference evidence="4 5" key="1">
    <citation type="submission" date="2019-06" db="EMBL/GenBank/DDBJ databases">
        <title>Sequencing the genomes of 1000 actinobacteria strains.</title>
        <authorList>
            <person name="Klenk H.-P."/>
        </authorList>
    </citation>
    <scope>NUCLEOTIDE SEQUENCE [LARGE SCALE GENOMIC DNA]</scope>
    <source>
        <strain evidence="4 5">DSM 44826</strain>
    </source>
</reference>
<dbReference type="Gene3D" id="2.30.110.10">
    <property type="entry name" value="Electron Transport, Fmn-binding Protein, Chain A"/>
    <property type="match status" value="1"/>
</dbReference>
<evidence type="ECO:0000256" key="1">
    <source>
        <dbReference type="ARBA" id="ARBA00008898"/>
    </source>
</evidence>
<gene>
    <name evidence="4" type="ORF">FHX73_13473</name>
</gene>